<gene>
    <name evidence="1" type="ORF">CYMTET_16081</name>
</gene>
<accession>A0AAE0GE92</accession>
<name>A0AAE0GE92_9CHLO</name>
<proteinExistence type="predicted"/>
<dbReference type="Proteomes" id="UP001190700">
    <property type="component" value="Unassembled WGS sequence"/>
</dbReference>
<evidence type="ECO:0000313" key="2">
    <source>
        <dbReference type="Proteomes" id="UP001190700"/>
    </source>
</evidence>
<sequence>MATDLQRETRYTLNLPPADNGETFFKKGLIDFDRPAVKVAREKMRKCALLCIASGAKKSKHGARRGRNAERMRQVRAAKKMKGALPPLAGEWHAWIPLVYPL</sequence>
<dbReference type="EMBL" id="LGRX02007006">
    <property type="protein sequence ID" value="KAK3275811.1"/>
    <property type="molecule type" value="Genomic_DNA"/>
</dbReference>
<dbReference type="AlphaFoldDB" id="A0AAE0GE92"/>
<reference evidence="1 2" key="1">
    <citation type="journal article" date="2015" name="Genome Biol. Evol.">
        <title>Comparative Genomics of a Bacterivorous Green Alga Reveals Evolutionary Causalities and Consequences of Phago-Mixotrophic Mode of Nutrition.</title>
        <authorList>
            <person name="Burns J.A."/>
            <person name="Paasch A."/>
            <person name="Narechania A."/>
            <person name="Kim E."/>
        </authorList>
    </citation>
    <scope>NUCLEOTIDE SEQUENCE [LARGE SCALE GENOMIC DNA]</scope>
    <source>
        <strain evidence="1 2">PLY_AMNH</strain>
    </source>
</reference>
<organism evidence="1 2">
    <name type="scientific">Cymbomonas tetramitiformis</name>
    <dbReference type="NCBI Taxonomy" id="36881"/>
    <lineage>
        <taxon>Eukaryota</taxon>
        <taxon>Viridiplantae</taxon>
        <taxon>Chlorophyta</taxon>
        <taxon>Pyramimonadophyceae</taxon>
        <taxon>Pyramimonadales</taxon>
        <taxon>Pyramimonadaceae</taxon>
        <taxon>Cymbomonas</taxon>
    </lineage>
</organism>
<comment type="caution">
    <text evidence="1">The sequence shown here is derived from an EMBL/GenBank/DDBJ whole genome shotgun (WGS) entry which is preliminary data.</text>
</comment>
<protein>
    <submittedName>
        <fullName evidence="1">Uncharacterized protein</fullName>
    </submittedName>
</protein>
<evidence type="ECO:0000313" key="1">
    <source>
        <dbReference type="EMBL" id="KAK3275811.1"/>
    </source>
</evidence>
<keyword evidence="2" id="KW-1185">Reference proteome</keyword>